<dbReference type="InterPro" id="IPR050378">
    <property type="entry name" value="Metallo-dep_Hydrolases_sf"/>
</dbReference>
<dbReference type="PANTHER" id="PTHR11647:SF1">
    <property type="entry name" value="COLLAPSIN RESPONSE MEDIATOR PROTEIN"/>
    <property type="match status" value="1"/>
</dbReference>
<dbReference type="eggNOG" id="COG3653">
    <property type="taxonomic scope" value="Bacteria"/>
</dbReference>
<dbReference type="SUPFAM" id="SSF51338">
    <property type="entry name" value="Composite domain of metallo-dependent hydrolases"/>
    <property type="match status" value="1"/>
</dbReference>
<dbReference type="OrthoDB" id="9775607at2"/>
<dbReference type="AlphaFoldDB" id="E1R3S7"/>
<dbReference type="PANTHER" id="PTHR11647">
    <property type="entry name" value="HYDRANTOINASE/DIHYDROPYRIMIDINASE FAMILY MEMBER"/>
    <property type="match status" value="1"/>
</dbReference>
<dbReference type="EMBL" id="CP002116">
    <property type="protein sequence ID" value="ADK82048.1"/>
    <property type="molecule type" value="Genomic_DNA"/>
</dbReference>
<feature type="domain" description="Amidohydrolase 3" evidence="1">
    <location>
        <begin position="58"/>
        <end position="259"/>
    </location>
</feature>
<keyword evidence="3" id="KW-1185">Reference proteome</keyword>
<dbReference type="InterPro" id="IPR013108">
    <property type="entry name" value="Amidohydro_3"/>
</dbReference>
<dbReference type="HOGENOM" id="CLU_016107_2_1_12"/>
<dbReference type="EC" id="3.5.1.83" evidence="2"/>
<protein>
    <submittedName>
        <fullName evidence="2">N-acyl-D-aspartate deacylase</fullName>
        <ecNumber evidence="2">3.5.1.83</ecNumber>
    </submittedName>
</protein>
<proteinExistence type="predicted"/>
<dbReference type="RefSeq" id="WP_013255507.1">
    <property type="nucleotide sequence ID" value="NC_014364.1"/>
</dbReference>
<reference evidence="2 3" key="1">
    <citation type="journal article" date="2010" name="Stand. Genomic Sci.">
        <title>Complete genome sequence of Spirochaeta smaragdinae type strain (SEBR 4228).</title>
        <authorList>
            <person name="Mavromatis K."/>
            <person name="Yasawong M."/>
            <person name="Chertkov O."/>
            <person name="Lapidus A."/>
            <person name="Lucas S."/>
            <person name="Nolan M."/>
            <person name="Del Rio T.G."/>
            <person name="Tice H."/>
            <person name="Cheng J.F."/>
            <person name="Pitluck S."/>
            <person name="Liolios K."/>
            <person name="Ivanova N."/>
            <person name="Tapia R."/>
            <person name="Han C."/>
            <person name="Bruce D."/>
            <person name="Goodwin L."/>
            <person name="Pati A."/>
            <person name="Chen A."/>
            <person name="Palaniappan K."/>
            <person name="Land M."/>
            <person name="Hauser L."/>
            <person name="Chang Y.J."/>
            <person name="Jeffries C.D."/>
            <person name="Detter J.C."/>
            <person name="Rohde M."/>
            <person name="Brambilla E."/>
            <person name="Spring S."/>
            <person name="Goker M."/>
            <person name="Sikorski J."/>
            <person name="Woyke T."/>
            <person name="Bristow J."/>
            <person name="Eisen J.A."/>
            <person name="Markowitz V."/>
            <person name="Hugenholtz P."/>
            <person name="Klenk H.P."/>
            <person name="Kyrpides N.C."/>
        </authorList>
    </citation>
    <scope>NUCLEOTIDE SEQUENCE [LARGE SCALE GENOMIC DNA]</scope>
    <source>
        <strain evidence="3">DSM 11293 / JCM 15392 / SEBR 4228</strain>
    </source>
</reference>
<dbReference type="GO" id="GO:0047422">
    <property type="term" value="F:N-acyl-D-aspartate deacylase activity"/>
    <property type="evidence" value="ECO:0007669"/>
    <property type="project" value="UniProtKB-EC"/>
</dbReference>
<dbReference type="SUPFAM" id="SSF51556">
    <property type="entry name" value="Metallo-dependent hydrolases"/>
    <property type="match status" value="1"/>
</dbReference>
<dbReference type="STRING" id="573413.Spirs_2945"/>
<dbReference type="Proteomes" id="UP000002318">
    <property type="component" value="Chromosome"/>
</dbReference>
<evidence type="ECO:0000313" key="3">
    <source>
        <dbReference type="Proteomes" id="UP000002318"/>
    </source>
</evidence>
<sequence length="550" mass="60105">MIITQQNATKNDIFLLSGATVINGKGAAPFVGDVKIEGDSITAVDNTLHSNDESMKRIDCRGLYLAPAFIDPHTHTDAAPFLPQGFRPKITQGIATETVGVCGLGIAPMPKERQASWRKTLVIGNPDISWSWETTAQWYDAVEKAGLECNVLPFVGHGTLRYAAAGGKSAPLSPKEEAKMLDMLEEAFDAGAIGTSLGLIYFPALFASRNELLAVAKKSAEYGRLLAVHMRSESDELFQALREITDIAEEAGCRLHISHLKAIGERNQRQIPQVLRFIEQKGLSFDSYPYDFGSTSLLSLLPPFLLEGSSVEGAIGRLGDAETIQRLEALYGGAQAAPSNVPWDNLPLLIGWDNIVVTDLPGVSKKKALRYTGKSIARIAEEEQSSPLAALGLLLAATEGAGRMLDRYSREERVEEILLHPAGMLSSDTLLGGRLHPRVYGTFPRFFRWQVFETSHLSLEEAVRKSSKAAADLFGIKDRAIIAPNKKADIVVFDSNIKDCSSTAFPERESEGIHWLFINGKAKIADGHYRSEKPGRLIRTCMQQDATLSL</sequence>
<name>E1R3S7_SEDSS</name>
<dbReference type="InterPro" id="IPR032466">
    <property type="entry name" value="Metal_Hydrolase"/>
</dbReference>
<organism evidence="2 3">
    <name type="scientific">Sediminispirochaeta smaragdinae (strain DSM 11293 / JCM 15392 / SEBR 4228)</name>
    <name type="common">Spirochaeta smaragdinae</name>
    <dbReference type="NCBI Taxonomy" id="573413"/>
    <lineage>
        <taxon>Bacteria</taxon>
        <taxon>Pseudomonadati</taxon>
        <taxon>Spirochaetota</taxon>
        <taxon>Spirochaetia</taxon>
        <taxon>Spirochaetales</taxon>
        <taxon>Spirochaetaceae</taxon>
        <taxon>Sediminispirochaeta</taxon>
    </lineage>
</organism>
<accession>E1R3S7</accession>
<dbReference type="InterPro" id="IPR011059">
    <property type="entry name" value="Metal-dep_hydrolase_composite"/>
</dbReference>
<dbReference type="Gene3D" id="3.20.20.140">
    <property type="entry name" value="Metal-dependent hydrolases"/>
    <property type="match status" value="2"/>
</dbReference>
<gene>
    <name evidence="2" type="ordered locus">Spirs_2945</name>
</gene>
<dbReference type="KEGG" id="ssm:Spirs_2945"/>
<evidence type="ECO:0000313" key="2">
    <source>
        <dbReference type="EMBL" id="ADK82048.1"/>
    </source>
</evidence>
<keyword evidence="2" id="KW-0378">Hydrolase</keyword>
<evidence type="ECO:0000259" key="1">
    <source>
        <dbReference type="Pfam" id="PF07969"/>
    </source>
</evidence>
<dbReference type="Pfam" id="PF07969">
    <property type="entry name" value="Amidohydro_3"/>
    <property type="match status" value="1"/>
</dbReference>